<dbReference type="PANTHER" id="PTHR13696">
    <property type="entry name" value="P-LOOP CONTAINING NUCLEOSIDE TRIPHOSPHATE HYDROLASE"/>
    <property type="match status" value="1"/>
</dbReference>
<keyword evidence="5" id="KW-1185">Reference proteome</keyword>
<dbReference type="InterPro" id="IPR050678">
    <property type="entry name" value="DNA_Partitioning_ATPase"/>
</dbReference>
<dbReference type="Proteomes" id="UP000250443">
    <property type="component" value="Unassembled WGS sequence"/>
</dbReference>
<protein>
    <submittedName>
        <fullName evidence="2">AAA family ATPase</fullName>
    </submittedName>
    <submittedName>
        <fullName evidence="3">ParA family protein</fullName>
    </submittedName>
</protein>
<proteinExistence type="predicted"/>
<name>A0A2X2DX18_PSELU</name>
<dbReference type="InterPro" id="IPR027417">
    <property type="entry name" value="P-loop_NTPase"/>
</dbReference>
<dbReference type="EMBL" id="JADMCD010000020">
    <property type="protein sequence ID" value="MBF8643696.1"/>
    <property type="molecule type" value="Genomic_DNA"/>
</dbReference>
<dbReference type="SUPFAM" id="SSF52540">
    <property type="entry name" value="P-loop containing nucleoside triphosphate hydrolases"/>
    <property type="match status" value="1"/>
</dbReference>
<dbReference type="Gene3D" id="3.40.50.300">
    <property type="entry name" value="P-loop containing nucleotide triphosphate hydrolases"/>
    <property type="match status" value="1"/>
</dbReference>
<dbReference type="Proteomes" id="UP000626180">
    <property type="component" value="Unassembled WGS sequence"/>
</dbReference>
<evidence type="ECO:0000313" key="2">
    <source>
        <dbReference type="EMBL" id="MBF8643696.1"/>
    </source>
</evidence>
<dbReference type="EMBL" id="UAUF01000015">
    <property type="protein sequence ID" value="SPZ16555.1"/>
    <property type="molecule type" value="Genomic_DNA"/>
</dbReference>
<dbReference type="Pfam" id="PF13614">
    <property type="entry name" value="AAA_31"/>
    <property type="match status" value="1"/>
</dbReference>
<organism evidence="3 4">
    <name type="scientific">Pseudomonas luteola</name>
    <dbReference type="NCBI Taxonomy" id="47886"/>
    <lineage>
        <taxon>Bacteria</taxon>
        <taxon>Pseudomonadati</taxon>
        <taxon>Pseudomonadota</taxon>
        <taxon>Gammaproteobacteria</taxon>
        <taxon>Pseudomonadales</taxon>
        <taxon>Pseudomonadaceae</taxon>
        <taxon>Pseudomonas</taxon>
    </lineage>
</organism>
<evidence type="ECO:0000259" key="1">
    <source>
        <dbReference type="Pfam" id="PF13614"/>
    </source>
</evidence>
<reference evidence="3 4" key="1">
    <citation type="submission" date="2018-06" db="EMBL/GenBank/DDBJ databases">
        <authorList>
            <consortium name="Pathogen Informatics"/>
            <person name="Doyle S."/>
        </authorList>
    </citation>
    <scope>NUCLEOTIDE SEQUENCE [LARGE SCALE GENOMIC DNA]</scope>
    <source>
        <strain evidence="3 4">NCTC11842</strain>
    </source>
</reference>
<evidence type="ECO:0000313" key="5">
    <source>
        <dbReference type="Proteomes" id="UP000626180"/>
    </source>
</evidence>
<dbReference type="CDD" id="cd02042">
    <property type="entry name" value="ParAB_family"/>
    <property type="match status" value="1"/>
</dbReference>
<dbReference type="RefSeq" id="WP_019366700.1">
    <property type="nucleotide sequence ID" value="NZ_CP053064.1"/>
</dbReference>
<dbReference type="PANTHER" id="PTHR13696:SF52">
    <property type="entry name" value="PARA FAMILY PROTEIN CT_582"/>
    <property type="match status" value="1"/>
</dbReference>
<evidence type="ECO:0000313" key="3">
    <source>
        <dbReference type="EMBL" id="SPZ16555.1"/>
    </source>
</evidence>
<dbReference type="AlphaFoldDB" id="A0A2X2DX18"/>
<evidence type="ECO:0000313" key="4">
    <source>
        <dbReference type="Proteomes" id="UP000250443"/>
    </source>
</evidence>
<gene>
    <name evidence="3" type="primary">soj_6</name>
    <name evidence="2" type="ORF">IRZ65_23840</name>
    <name evidence="3" type="ORF">NCTC11842_05588</name>
</gene>
<reference evidence="2 5" key="2">
    <citation type="submission" date="2020-10" db="EMBL/GenBank/DDBJ databases">
        <title>Genome sequences of Pseudomonas isolates.</title>
        <authorList>
            <person name="Wessels L."/>
            <person name="Reich F."/>
            <person name="Hammerl J."/>
        </authorList>
    </citation>
    <scope>NUCLEOTIDE SEQUENCE [LARGE SCALE GENOMIC DNA]</scope>
    <source>
        <strain evidence="2 5">20-MO00624-0</strain>
    </source>
</reference>
<dbReference type="InterPro" id="IPR025669">
    <property type="entry name" value="AAA_dom"/>
</dbReference>
<accession>A0A2X2DX18</accession>
<feature type="domain" description="AAA" evidence="1">
    <location>
        <begin position="17"/>
        <end position="191"/>
    </location>
</feature>
<sequence>MARSGSAVQKEEKKTVVIAIANHKGGVGKTTTCINLADNLAQMGKLVCVVDMDPQANASQHIGMSHPAEINYTTAELLTNPELPLTYFVHDETRIDGVALIYGSMALDNADDALRMEPRPNEVLRDRLQPLLGKADYIIIDCPPSLRLLTSNALAAATHLLIPVESGSPYGLYGLADLTKRVQQITRINPTLINLGALLIRHDDRQLVCQNIEQKAMGLFGKLVPVKIGTTTKINQSSTVQTSLRMFDSTNKVAKQYKELAKYIDKETAA</sequence>